<evidence type="ECO:0000313" key="2">
    <source>
        <dbReference type="EMBL" id="CAD5208739.1"/>
    </source>
</evidence>
<dbReference type="WBParaSite" id="BXY_0163900.1">
    <property type="protein sequence ID" value="BXY_0163900.1"/>
    <property type="gene ID" value="BXY_0163900"/>
</dbReference>
<gene>
    <name evidence="2" type="ORF">BXYJ_LOCUS975</name>
</gene>
<dbReference type="EMBL" id="CAJFCV020000001">
    <property type="protein sequence ID" value="CAG9082703.1"/>
    <property type="molecule type" value="Genomic_DNA"/>
</dbReference>
<evidence type="ECO:0000313" key="4">
    <source>
        <dbReference type="Proteomes" id="UP000095284"/>
    </source>
</evidence>
<dbReference type="EMBL" id="CAJFDI010000001">
    <property type="protein sequence ID" value="CAD5208739.1"/>
    <property type="molecule type" value="Genomic_DNA"/>
</dbReference>
<proteinExistence type="predicted"/>
<name>A0A1I7RLQ4_BURXY</name>
<keyword evidence="5" id="KW-1185">Reference proteome</keyword>
<protein>
    <submittedName>
        <fullName evidence="2">(pine wood nematode) hypothetical protein</fullName>
    </submittedName>
</protein>
<sequence>MVEIRHQNEDTKVLGRIGSGFEWDVDVNIHGEDPGHGLALNQEPVNTPMVRPEKKLNSTLNRASKHSVSSDSSDRWKRMSWPCY</sequence>
<organism evidence="4 6">
    <name type="scientific">Bursaphelenchus xylophilus</name>
    <name type="common">Pinewood nematode worm</name>
    <name type="synonym">Aphelenchoides xylophilus</name>
    <dbReference type="NCBI Taxonomy" id="6326"/>
    <lineage>
        <taxon>Eukaryota</taxon>
        <taxon>Metazoa</taxon>
        <taxon>Ecdysozoa</taxon>
        <taxon>Nematoda</taxon>
        <taxon>Chromadorea</taxon>
        <taxon>Rhabditida</taxon>
        <taxon>Tylenchina</taxon>
        <taxon>Tylenchomorpha</taxon>
        <taxon>Aphelenchoidea</taxon>
        <taxon>Aphelenchoididae</taxon>
        <taxon>Bursaphelenchus</taxon>
    </lineage>
</organism>
<dbReference type="Proteomes" id="UP000659654">
    <property type="component" value="Unassembled WGS sequence"/>
</dbReference>
<reference evidence="3" key="2">
    <citation type="submission" date="2020-08" db="EMBL/GenBank/DDBJ databases">
        <authorList>
            <person name="Kikuchi T."/>
        </authorList>
    </citation>
    <scope>NUCLEOTIDE SEQUENCE</scope>
    <source>
        <strain evidence="2">Ka4C1</strain>
    </source>
</reference>
<dbReference type="Proteomes" id="UP000582659">
    <property type="component" value="Unassembled WGS sequence"/>
</dbReference>
<feature type="region of interest" description="Disordered" evidence="1">
    <location>
        <begin position="56"/>
        <end position="84"/>
    </location>
</feature>
<reference evidence="6" key="1">
    <citation type="submission" date="2016-11" db="UniProtKB">
        <authorList>
            <consortium name="WormBaseParasite"/>
        </authorList>
    </citation>
    <scope>IDENTIFICATION</scope>
</reference>
<accession>A0A1I7RLQ4</accession>
<evidence type="ECO:0000256" key="1">
    <source>
        <dbReference type="SAM" id="MobiDB-lite"/>
    </source>
</evidence>
<dbReference type="AlphaFoldDB" id="A0A1I7RLQ4"/>
<evidence type="ECO:0000313" key="6">
    <source>
        <dbReference type="WBParaSite" id="BXY_0163900.1"/>
    </source>
</evidence>
<evidence type="ECO:0000313" key="3">
    <source>
        <dbReference type="EMBL" id="CAG9082703.1"/>
    </source>
</evidence>
<evidence type="ECO:0000313" key="5">
    <source>
        <dbReference type="Proteomes" id="UP000659654"/>
    </source>
</evidence>
<dbReference type="Proteomes" id="UP000095284">
    <property type="component" value="Unplaced"/>
</dbReference>